<proteinExistence type="predicted"/>
<feature type="domain" description="EAL" evidence="3">
    <location>
        <begin position="556"/>
        <end position="810"/>
    </location>
</feature>
<dbReference type="SMART" id="SM00086">
    <property type="entry name" value="PAC"/>
    <property type="match status" value="3"/>
</dbReference>
<dbReference type="SUPFAM" id="SSF55073">
    <property type="entry name" value="Nucleotide cyclase"/>
    <property type="match status" value="1"/>
</dbReference>
<dbReference type="SMART" id="SM00267">
    <property type="entry name" value="GGDEF"/>
    <property type="match status" value="1"/>
</dbReference>
<reference evidence="5 6" key="1">
    <citation type="submission" date="2018-12" db="EMBL/GenBank/DDBJ databases">
        <title>three novel Halomonas strain isolated from plants.</title>
        <authorList>
            <person name="Sun C."/>
        </authorList>
    </citation>
    <scope>NUCLEOTIDE SEQUENCE [LARGE SCALE GENOMIC DNA]</scope>
    <source>
        <strain evidence="5 6">DSM 19434</strain>
    </source>
</reference>
<feature type="domain" description="PAC" evidence="2">
    <location>
        <begin position="210"/>
        <end position="262"/>
    </location>
</feature>
<dbReference type="GO" id="GO:0006355">
    <property type="term" value="P:regulation of DNA-templated transcription"/>
    <property type="evidence" value="ECO:0007669"/>
    <property type="project" value="InterPro"/>
</dbReference>
<dbReference type="Gene3D" id="3.30.450.20">
    <property type="entry name" value="PAS domain"/>
    <property type="match status" value="3"/>
</dbReference>
<dbReference type="OrthoDB" id="8416215at2"/>
<dbReference type="Pfam" id="PF13426">
    <property type="entry name" value="PAS_9"/>
    <property type="match status" value="1"/>
</dbReference>
<dbReference type="CDD" id="cd00130">
    <property type="entry name" value="PAS"/>
    <property type="match status" value="3"/>
</dbReference>
<dbReference type="InterPro" id="IPR043128">
    <property type="entry name" value="Rev_trsase/Diguanyl_cyclase"/>
</dbReference>
<evidence type="ECO:0000259" key="3">
    <source>
        <dbReference type="PROSITE" id="PS50883"/>
    </source>
</evidence>
<keyword evidence="6" id="KW-1185">Reference proteome</keyword>
<dbReference type="EMBL" id="RZHG01000019">
    <property type="protein sequence ID" value="RUR30393.1"/>
    <property type="molecule type" value="Genomic_DNA"/>
</dbReference>
<dbReference type="Pfam" id="PF00989">
    <property type="entry name" value="PAS"/>
    <property type="match status" value="1"/>
</dbReference>
<dbReference type="Gene3D" id="3.30.70.270">
    <property type="match status" value="1"/>
</dbReference>
<dbReference type="SUPFAM" id="SSF141868">
    <property type="entry name" value="EAL domain-like"/>
    <property type="match status" value="1"/>
</dbReference>
<evidence type="ECO:0000313" key="6">
    <source>
        <dbReference type="Proteomes" id="UP000287336"/>
    </source>
</evidence>
<dbReference type="SMART" id="SM00052">
    <property type="entry name" value="EAL"/>
    <property type="match status" value="1"/>
</dbReference>
<dbReference type="InterPro" id="IPR052155">
    <property type="entry name" value="Biofilm_reg_signaling"/>
</dbReference>
<dbReference type="Proteomes" id="UP000287336">
    <property type="component" value="Unassembled WGS sequence"/>
</dbReference>
<dbReference type="InterPro" id="IPR001610">
    <property type="entry name" value="PAC"/>
</dbReference>
<dbReference type="InterPro" id="IPR000014">
    <property type="entry name" value="PAS"/>
</dbReference>
<feature type="domain" description="PAS" evidence="1">
    <location>
        <begin position="259"/>
        <end position="305"/>
    </location>
</feature>
<dbReference type="RefSeq" id="WP_126948026.1">
    <property type="nucleotide sequence ID" value="NZ_RZHG01000019.1"/>
</dbReference>
<dbReference type="PROSITE" id="PS50883">
    <property type="entry name" value="EAL"/>
    <property type="match status" value="1"/>
</dbReference>
<name>A0A433KLD8_9GAMM</name>
<dbReference type="Pfam" id="PF08447">
    <property type="entry name" value="PAS_3"/>
    <property type="match status" value="1"/>
</dbReference>
<dbReference type="InterPro" id="IPR001633">
    <property type="entry name" value="EAL_dom"/>
</dbReference>
<feature type="domain" description="PAS" evidence="1">
    <location>
        <begin position="5"/>
        <end position="79"/>
    </location>
</feature>
<dbReference type="Gene3D" id="3.20.20.450">
    <property type="entry name" value="EAL domain"/>
    <property type="match status" value="1"/>
</dbReference>
<comment type="caution">
    <text evidence="5">The sequence shown here is derived from an EMBL/GenBank/DDBJ whole genome shotgun (WGS) entry which is preliminary data.</text>
</comment>
<dbReference type="CDD" id="cd01949">
    <property type="entry name" value="GGDEF"/>
    <property type="match status" value="1"/>
</dbReference>
<dbReference type="PROSITE" id="PS50112">
    <property type="entry name" value="PAS"/>
    <property type="match status" value="2"/>
</dbReference>
<dbReference type="InterPro" id="IPR000160">
    <property type="entry name" value="GGDEF_dom"/>
</dbReference>
<feature type="domain" description="PAC" evidence="2">
    <location>
        <begin position="332"/>
        <end position="384"/>
    </location>
</feature>
<accession>A0A433KLD8</accession>
<dbReference type="InterPro" id="IPR035919">
    <property type="entry name" value="EAL_sf"/>
</dbReference>
<dbReference type="InterPro" id="IPR000700">
    <property type="entry name" value="PAS-assoc_C"/>
</dbReference>
<dbReference type="PROSITE" id="PS50113">
    <property type="entry name" value="PAC"/>
    <property type="match status" value="3"/>
</dbReference>
<organism evidence="5 6">
    <name type="scientific">Vreelandella andesensis</name>
    <dbReference type="NCBI Taxonomy" id="447567"/>
    <lineage>
        <taxon>Bacteria</taxon>
        <taxon>Pseudomonadati</taxon>
        <taxon>Pseudomonadota</taxon>
        <taxon>Gammaproteobacteria</taxon>
        <taxon>Oceanospirillales</taxon>
        <taxon>Halomonadaceae</taxon>
        <taxon>Vreelandella</taxon>
    </lineage>
</organism>
<dbReference type="NCBIfam" id="TIGR00229">
    <property type="entry name" value="sensory_box"/>
    <property type="match status" value="3"/>
</dbReference>
<evidence type="ECO:0000259" key="1">
    <source>
        <dbReference type="PROSITE" id="PS50112"/>
    </source>
</evidence>
<dbReference type="Pfam" id="PF00563">
    <property type="entry name" value="EAL"/>
    <property type="match status" value="1"/>
</dbReference>
<protein>
    <submittedName>
        <fullName evidence="5">Phosphodiesterase</fullName>
    </submittedName>
</protein>
<dbReference type="CDD" id="cd01948">
    <property type="entry name" value="EAL"/>
    <property type="match status" value="1"/>
</dbReference>
<evidence type="ECO:0000259" key="4">
    <source>
        <dbReference type="PROSITE" id="PS50887"/>
    </source>
</evidence>
<dbReference type="SMART" id="SM00091">
    <property type="entry name" value="PAS"/>
    <property type="match status" value="2"/>
</dbReference>
<dbReference type="SUPFAM" id="SSF55785">
    <property type="entry name" value="PYP-like sensor domain (PAS domain)"/>
    <property type="match status" value="3"/>
</dbReference>
<dbReference type="PROSITE" id="PS50887">
    <property type="entry name" value="GGDEF"/>
    <property type="match status" value="1"/>
</dbReference>
<dbReference type="InterPro" id="IPR035965">
    <property type="entry name" value="PAS-like_dom_sf"/>
</dbReference>
<gene>
    <name evidence="5" type="ORF">ELY33_11415</name>
</gene>
<dbReference type="InterPro" id="IPR013767">
    <property type="entry name" value="PAS_fold"/>
</dbReference>
<feature type="domain" description="PAC" evidence="2">
    <location>
        <begin position="83"/>
        <end position="135"/>
    </location>
</feature>
<dbReference type="NCBIfam" id="TIGR00254">
    <property type="entry name" value="GGDEF"/>
    <property type="match status" value="1"/>
</dbReference>
<dbReference type="InterPro" id="IPR013655">
    <property type="entry name" value="PAS_fold_3"/>
</dbReference>
<dbReference type="PANTHER" id="PTHR44757:SF2">
    <property type="entry name" value="BIOFILM ARCHITECTURE MAINTENANCE PROTEIN MBAA"/>
    <property type="match status" value="1"/>
</dbReference>
<feature type="domain" description="GGDEF" evidence="4">
    <location>
        <begin position="415"/>
        <end position="547"/>
    </location>
</feature>
<dbReference type="AlphaFoldDB" id="A0A433KLD8"/>
<sequence>MLALHDKIFRQAIDQYGAVIITTAEMDAPGPEIVYANVAFCEQTGYTEEELLGQTPRMFQGPETDRAVLDRLRTALTRESGFFDGQTINYRKDGTPYRVRWSIRPVRDERGKITHYISLQNRITDINVTYDELTRQTHLLKMAEKTARFGGWLVDLETHRIEWSNVVADIHGMPHDYSPSFSQTIAFYIPEHRERIHKRLSDCAEQGIPYDEELQIVAADGCRVWVRTLGEPIRDRNKRIIGVRGSLQDVTQRREREQELRKLAHITEQSPIPISVTDIKGQIEYVNSAFEQLSGRSRETLLGNNHSLIQSSHTPEATYRDLWQTISAGQTWSGEMQNRRQDGSPYWEHEIISPLTDDLGQITHYVAIKQDITAIKKAEWELSRMAFEDPLTRLYSRIGFTQALQRQLDKAGWPSSSLVVMVDIIGQRDINDAYGYDVGDDLLIQFGERLVECTGMQGLAGRIGGDEFMLFLPSVANKALEANLDQLLNSLAIPFKLKGTSIELSVRLGYTRLDEPQRSAHELLREAELALSQHRKTLNVPWIAYDHRLKEATQLRIQLTRELRQALDEDQFELHFQPKVDLGTGTLIACEALIRWNHPERGMIPPGMFIPIAEQSQLIAPIGDWVLRRACQHLRDWRDAGLAPVRVAVNVSVIQFQMGDFASRVQAVLDQSGVSPGELALEITESVFSDASDMLLAQMSALRDIGVRLSLDDFGTGYSSLLYLQQYPIDEIKIDQGFVFHLLDDAFSHQLVETVITLAQLLNADVIAEGIESAAVSNELIAMGCCSGQGYFYSMPLEAEDFRWLLEQRSRLPLNAGAVDKAVDKTIDKAVGKKGTHYE</sequence>
<evidence type="ECO:0000313" key="5">
    <source>
        <dbReference type="EMBL" id="RUR30393.1"/>
    </source>
</evidence>
<dbReference type="InterPro" id="IPR029787">
    <property type="entry name" value="Nucleotide_cyclase"/>
</dbReference>
<dbReference type="Pfam" id="PF00990">
    <property type="entry name" value="GGDEF"/>
    <property type="match status" value="1"/>
</dbReference>
<evidence type="ECO:0000259" key="2">
    <source>
        <dbReference type="PROSITE" id="PS50113"/>
    </source>
</evidence>
<dbReference type="PANTHER" id="PTHR44757">
    <property type="entry name" value="DIGUANYLATE CYCLASE DGCP"/>
    <property type="match status" value="1"/>
</dbReference>